<dbReference type="Gene3D" id="3.90.70.10">
    <property type="entry name" value="Cysteine proteinases"/>
    <property type="match status" value="1"/>
</dbReference>
<keyword evidence="1" id="KW-0812">Transmembrane</keyword>
<dbReference type="AlphaFoldDB" id="A0A1F8H8J1"/>
<dbReference type="Pfam" id="PF13529">
    <property type="entry name" value="Peptidase_C39_2"/>
    <property type="match status" value="1"/>
</dbReference>
<protein>
    <recommendedName>
        <fullName evidence="2">Peptidase C39-like domain-containing protein</fullName>
    </recommendedName>
</protein>
<dbReference type="EMBL" id="MGKW01000021">
    <property type="protein sequence ID" value="OGN33907.1"/>
    <property type="molecule type" value="Genomic_DNA"/>
</dbReference>
<accession>A0A1F8H8J1</accession>
<gene>
    <name evidence="3" type="ORF">A3I39_01445</name>
</gene>
<sequence>MGKIILLVGVGIVIIVGFMYVQNNTEDISFVSPSPSVTAPIKPTVKPTITATTKPSTTPVQNVLLSVPFTSQAPFGNWADPKEENGCEEASAIMAMYWVTEKTLTPTIALAEIIAVADYEKKTYGHYIDTSADDTVTRIFNGYFKYTKATVQKDITIADIIAELGKGHVIIVPINGQKIGNSYYKQPGPREHMMVIKGYDRAKNQFITNDPGTRRGESYAYTTDVLFNSIYDYDSGGNHDHGGSNQKVMIVVTK</sequence>
<reference evidence="3 4" key="1">
    <citation type="journal article" date="2016" name="Nat. Commun.">
        <title>Thousands of microbial genomes shed light on interconnected biogeochemical processes in an aquifer system.</title>
        <authorList>
            <person name="Anantharaman K."/>
            <person name="Brown C.T."/>
            <person name="Hug L.A."/>
            <person name="Sharon I."/>
            <person name="Castelle C.J."/>
            <person name="Probst A.J."/>
            <person name="Thomas B.C."/>
            <person name="Singh A."/>
            <person name="Wilkins M.J."/>
            <person name="Karaoz U."/>
            <person name="Brodie E.L."/>
            <person name="Williams K.H."/>
            <person name="Hubbard S.S."/>
            <person name="Banfield J.F."/>
        </authorList>
    </citation>
    <scope>NUCLEOTIDE SEQUENCE [LARGE SCALE GENOMIC DNA]</scope>
</reference>
<dbReference type="Proteomes" id="UP000178155">
    <property type="component" value="Unassembled WGS sequence"/>
</dbReference>
<feature type="transmembrane region" description="Helical" evidence="1">
    <location>
        <begin position="5"/>
        <end position="21"/>
    </location>
</feature>
<name>A0A1F8H8J1_9BACT</name>
<dbReference type="InterPro" id="IPR039564">
    <property type="entry name" value="Peptidase_C39-like"/>
</dbReference>
<proteinExistence type="predicted"/>
<comment type="caution">
    <text evidence="3">The sequence shown here is derived from an EMBL/GenBank/DDBJ whole genome shotgun (WGS) entry which is preliminary data.</text>
</comment>
<evidence type="ECO:0000259" key="2">
    <source>
        <dbReference type="Pfam" id="PF13529"/>
    </source>
</evidence>
<feature type="domain" description="Peptidase C39-like" evidence="2">
    <location>
        <begin position="66"/>
        <end position="211"/>
    </location>
</feature>
<evidence type="ECO:0000313" key="3">
    <source>
        <dbReference type="EMBL" id="OGN33907.1"/>
    </source>
</evidence>
<organism evidence="3 4">
    <name type="scientific">Candidatus Yanofskybacteria bacterium RIFCSPLOWO2_02_FULL_47_9b</name>
    <dbReference type="NCBI Taxonomy" id="1802708"/>
    <lineage>
        <taxon>Bacteria</taxon>
        <taxon>Candidatus Yanofskyibacteriota</taxon>
    </lineage>
</organism>
<evidence type="ECO:0000313" key="4">
    <source>
        <dbReference type="Proteomes" id="UP000178155"/>
    </source>
</evidence>
<evidence type="ECO:0000256" key="1">
    <source>
        <dbReference type="SAM" id="Phobius"/>
    </source>
</evidence>
<keyword evidence="1" id="KW-0472">Membrane</keyword>
<keyword evidence="1" id="KW-1133">Transmembrane helix</keyword>